<dbReference type="Proteomes" id="UP001148614">
    <property type="component" value="Unassembled WGS sequence"/>
</dbReference>
<evidence type="ECO:0000313" key="2">
    <source>
        <dbReference type="EMBL" id="KAJ3555522.1"/>
    </source>
</evidence>
<reference evidence="2" key="1">
    <citation type="submission" date="2022-07" db="EMBL/GenBank/DDBJ databases">
        <title>Genome Sequence of Xylaria arbuscula.</title>
        <authorList>
            <person name="Buettner E."/>
        </authorList>
    </citation>
    <scope>NUCLEOTIDE SEQUENCE</scope>
    <source>
        <strain evidence="2">VT107</strain>
    </source>
</reference>
<accession>A0A9W8TI52</accession>
<dbReference type="EMBL" id="JANPWZ010002876">
    <property type="protein sequence ID" value="KAJ3555522.1"/>
    <property type="molecule type" value="Genomic_DNA"/>
</dbReference>
<dbReference type="AlphaFoldDB" id="A0A9W8TI52"/>
<comment type="caution">
    <text evidence="2">The sequence shown here is derived from an EMBL/GenBank/DDBJ whole genome shotgun (WGS) entry which is preliminary data.</text>
</comment>
<keyword evidence="3" id="KW-1185">Reference proteome</keyword>
<name>A0A9W8TI52_9PEZI</name>
<dbReference type="InterPro" id="IPR056002">
    <property type="entry name" value="DUF7580"/>
</dbReference>
<evidence type="ECO:0000259" key="1">
    <source>
        <dbReference type="Pfam" id="PF24476"/>
    </source>
</evidence>
<protein>
    <recommendedName>
        <fullName evidence="1">DUF7580 domain-containing protein</fullName>
    </recommendedName>
</protein>
<feature type="domain" description="DUF7580" evidence="1">
    <location>
        <begin position="191"/>
        <end position="358"/>
    </location>
</feature>
<sequence>MMDEDDSQGLLKTVLGFFARKRPEKSESASLKTRTRDAWLRTDSYLQHDSGGYGEIEPRHLATTLRAFEDYVQYDSDQETDPGLYHDVPYPKLRTMRSLIERSSHDPQSYLNTSIRVSKRRRESDTVIQELLHLDREAKKRRVLPREEPSADDTSDDPDADFALLTRKHLLSLDNALRRQWICVCRNCSGLSMKLSVPQQKGDFKFETCFEVLFGVRSLLATTLQEAKITVKDVHNNRMRSASEPILAINTPDFVHICQSITESLGQRNCLHLALEDGIFQRLRPQPKTFGDDRMSRAVSLSAFFMHQQQLRGSVSVLPLKGRRILAVTLAIALLPLLETPWLQPSFNHSKIQFFQPLQDRGAQ</sequence>
<dbReference type="Pfam" id="PF24476">
    <property type="entry name" value="DUF7580"/>
    <property type="match status" value="1"/>
</dbReference>
<evidence type="ECO:0000313" key="3">
    <source>
        <dbReference type="Proteomes" id="UP001148614"/>
    </source>
</evidence>
<proteinExistence type="predicted"/>
<organism evidence="2 3">
    <name type="scientific">Xylaria arbuscula</name>
    <dbReference type="NCBI Taxonomy" id="114810"/>
    <lineage>
        <taxon>Eukaryota</taxon>
        <taxon>Fungi</taxon>
        <taxon>Dikarya</taxon>
        <taxon>Ascomycota</taxon>
        <taxon>Pezizomycotina</taxon>
        <taxon>Sordariomycetes</taxon>
        <taxon>Xylariomycetidae</taxon>
        <taxon>Xylariales</taxon>
        <taxon>Xylariaceae</taxon>
        <taxon>Xylaria</taxon>
    </lineage>
</organism>
<gene>
    <name evidence="2" type="ORF">NPX13_g10337</name>
</gene>